<dbReference type="EMBL" id="JABGBW010000001">
    <property type="protein sequence ID" value="MBC2575222.1"/>
    <property type="molecule type" value="Genomic_DNA"/>
</dbReference>
<evidence type="ECO:0008006" key="3">
    <source>
        <dbReference type="Google" id="ProtNLM"/>
    </source>
</evidence>
<protein>
    <recommendedName>
        <fullName evidence="3">Phage-related protein</fullName>
    </recommendedName>
</protein>
<sequence length="759" mass="80470">MATELGKAYIQIMPSARGIGSSISKELNGEMGGAGRSAGDMLVGAIKGVIVAAGIGKLIGASLKQGGELQQSLGGIETLFKDSADRVKKYAAESYKTTGLSANEYMKNVTGFSASLLQSLGGDTKKAADISNMAMTDMADNSNKMGTSMDLIQNAYQGFAKQNYTMLDNLKLGYGGTKQEMERLLADAEKITGVKYDISNLSDVYQAIHAIQGKLEITGTTAKEASSTLEGSFNSMKASWQDVLGNMAIGADMTPSLNALAQTVSTFLFQNFIPMVGNVLKALPGAIATFIQASIPIVVTEVPKLINSMIDSMKSTFDFGMDGFSANFQEGINIFLSSILPKWLQVGSDMVSKIVEGAKLYIPQLLSTGVELITSILSGILGAIPQIFATAGEIATTLIKAIFSIMPEFLKKGAELVLNLIDGIVSEGPNIVKSILDTLVKLILTITENLPKFLKQGTEIIINLAKGIVERLPDIMMAIGKILLYILDALVKVLPKILSAGMGIIKTLASGILQMLGLALSAIGKILQGIIMAIAKIMGSILSKGAELIRNFAQGIINSAGNVGNAIGNALRSGMEIISSWFRAFGNAGGNIVKSIADGIWDAVGYVTDAIGNIAQSIRDFLPFSPAKEGPLRDLNRLNFGGTIADSIYGGKKIVNKAISSLADDVNEGLSFNSELVLDADKYSNLSNVLNFDLSKVSGLDIDSKEDKTLIDKLDELINLLSTRDNLQLILDSGTLVGEIIDGIDNGLGLLKKRKERGE</sequence>
<evidence type="ECO:0000313" key="1">
    <source>
        <dbReference type="EMBL" id="MBC2575222.1"/>
    </source>
</evidence>
<dbReference type="Proteomes" id="UP000713904">
    <property type="component" value="Unassembled WGS sequence"/>
</dbReference>
<name>A0ABR6TIH1_9FIRM</name>
<dbReference type="RefSeq" id="WP_185623259.1">
    <property type="nucleotide sequence ID" value="NZ_JABGBW010000001.1"/>
</dbReference>
<reference evidence="1 2" key="1">
    <citation type="submission" date="2020-05" db="EMBL/GenBank/DDBJ databases">
        <title>Draft genome of xy-202 and genomic insight in genome of the genus Peptostreptococcus.</title>
        <authorList>
            <person name="Zhang Z."/>
        </authorList>
    </citation>
    <scope>NUCLEOTIDE SEQUENCE [LARGE SCALE GENOMIC DNA]</scope>
    <source>
        <strain evidence="1 2">DSM 27025</strain>
    </source>
</reference>
<keyword evidence="2" id="KW-1185">Reference proteome</keyword>
<proteinExistence type="predicted"/>
<gene>
    <name evidence="1" type="ORF">HLB29_00790</name>
</gene>
<organism evidence="1 2">
    <name type="scientific">Peptostreptococcus canis</name>
    <dbReference type="NCBI Taxonomy" id="1159213"/>
    <lineage>
        <taxon>Bacteria</taxon>
        <taxon>Bacillati</taxon>
        <taxon>Bacillota</taxon>
        <taxon>Clostridia</taxon>
        <taxon>Peptostreptococcales</taxon>
        <taxon>Peptostreptococcaceae</taxon>
        <taxon>Peptostreptococcus</taxon>
    </lineage>
</organism>
<evidence type="ECO:0000313" key="2">
    <source>
        <dbReference type="Proteomes" id="UP000713904"/>
    </source>
</evidence>
<accession>A0ABR6TIH1</accession>
<dbReference type="InterPro" id="IPR016024">
    <property type="entry name" value="ARM-type_fold"/>
</dbReference>
<comment type="caution">
    <text evidence="1">The sequence shown here is derived from an EMBL/GenBank/DDBJ whole genome shotgun (WGS) entry which is preliminary data.</text>
</comment>
<dbReference type="SUPFAM" id="SSF48371">
    <property type="entry name" value="ARM repeat"/>
    <property type="match status" value="1"/>
</dbReference>